<comment type="caution">
    <text evidence="3">The sequence shown here is derived from an EMBL/GenBank/DDBJ whole genome shotgun (WGS) entry which is preliminary data.</text>
</comment>
<dbReference type="InterPro" id="IPR011761">
    <property type="entry name" value="ATP-grasp"/>
</dbReference>
<sequence length="377" mass="40116">MRILLAGVSVRALAQSAVRAGHDVACLDFFGDRDMPEGAPKVSMCGAGCESYEASALADLAQGIEYDALAYVASLENHPDLVARLAGDRPIIGNRPDTLRRVRDWTGLAAFCRRAGVAMPPTLAEAEVPTASKGTGDWLLKPVKSGGGHSIRPWEGGIPERGWYLQQRVHGLAASAVFEADGARCRVLGISEQLIGLGRFGAAGYRYCGNLYPLEPQAGNGRLGQWVGETAHKLTAHFGLRGVNGLDFVIPPVGDPILIEVNPRPPASAELMESAHGKSIFSAHLSPLSEPSPHRDTARVHGKAVVFAVRDVTAPDTDPWLGMERRDIPESGQVIAAGHPICTVLAGGDNRRECLDRLRQEADAVRRDTGDAPPGGE</sequence>
<dbReference type="InterPro" id="IPR003806">
    <property type="entry name" value="ATP-grasp_PylC-type"/>
</dbReference>
<dbReference type="GO" id="GO:0005524">
    <property type="term" value="F:ATP binding"/>
    <property type="evidence" value="ECO:0007669"/>
    <property type="project" value="UniProtKB-UniRule"/>
</dbReference>
<organism evidence="3 4">
    <name type="scientific">Pseudodesulfovibrio hydrargyri</name>
    <dbReference type="NCBI Taxonomy" id="2125990"/>
    <lineage>
        <taxon>Bacteria</taxon>
        <taxon>Pseudomonadati</taxon>
        <taxon>Thermodesulfobacteriota</taxon>
        <taxon>Desulfovibrionia</taxon>
        <taxon>Desulfovibrionales</taxon>
        <taxon>Desulfovibrionaceae</taxon>
    </lineage>
</organism>
<proteinExistence type="predicted"/>
<keyword evidence="1" id="KW-0547">Nucleotide-binding</keyword>
<dbReference type="SUPFAM" id="SSF56059">
    <property type="entry name" value="Glutathione synthetase ATP-binding domain-like"/>
    <property type="match status" value="1"/>
</dbReference>
<dbReference type="EMBL" id="LKAQ01000002">
    <property type="protein sequence ID" value="OIQ51545.1"/>
    <property type="molecule type" value="Genomic_DNA"/>
</dbReference>
<dbReference type="RefSeq" id="WP_071544543.1">
    <property type="nucleotide sequence ID" value="NZ_LKAQ01000002.1"/>
</dbReference>
<keyword evidence="1" id="KW-0067">ATP-binding</keyword>
<dbReference type="PIRSF" id="PIRSF016817">
    <property type="entry name" value="UCP016817_carboligase"/>
    <property type="match status" value="1"/>
</dbReference>
<dbReference type="GO" id="GO:0046872">
    <property type="term" value="F:metal ion binding"/>
    <property type="evidence" value="ECO:0007669"/>
    <property type="project" value="InterPro"/>
</dbReference>
<dbReference type="Gene3D" id="3.30.470.20">
    <property type="entry name" value="ATP-grasp fold, B domain"/>
    <property type="match status" value="1"/>
</dbReference>
<dbReference type="Pfam" id="PF02655">
    <property type="entry name" value="ATP-grasp_3"/>
    <property type="match status" value="1"/>
</dbReference>
<dbReference type="AlphaFoldDB" id="A0A1J5NIP1"/>
<gene>
    <name evidence="3" type="ORF">BerOc1_00907</name>
</gene>
<accession>A0A1J5NIP1</accession>
<dbReference type="InterPro" id="IPR016677">
    <property type="entry name" value="UCP016817_carboligase"/>
</dbReference>
<reference evidence="3 4" key="1">
    <citation type="submission" date="2015-09" db="EMBL/GenBank/DDBJ databases">
        <title>Genome of Desulfovibrio dechloracetivorans BerOc1, a mercury methylating strain isolated from highly hydrocarbons and metals contaminated coastal sediments.</title>
        <authorList>
            <person name="Goni Urriza M."/>
            <person name="Gassie C."/>
            <person name="Bouchez O."/>
            <person name="Klopp C."/>
            <person name="Ranchou-Peyruse A."/>
            <person name="Remy G."/>
        </authorList>
    </citation>
    <scope>NUCLEOTIDE SEQUENCE [LARGE SCALE GENOMIC DNA]</scope>
    <source>
        <strain evidence="3 4">BerOc1</strain>
    </source>
</reference>
<keyword evidence="4" id="KW-1185">Reference proteome</keyword>
<dbReference type="Proteomes" id="UP000181901">
    <property type="component" value="Unassembled WGS sequence"/>
</dbReference>
<evidence type="ECO:0000256" key="1">
    <source>
        <dbReference type="PROSITE-ProRule" id="PRU00409"/>
    </source>
</evidence>
<dbReference type="OrthoDB" id="9804625at2"/>
<name>A0A1J5NIP1_9BACT</name>
<protein>
    <submittedName>
        <fullName evidence="3">ATP-grasp domain protein</fullName>
    </submittedName>
</protein>
<dbReference type="PROSITE" id="PS50975">
    <property type="entry name" value="ATP_GRASP"/>
    <property type="match status" value="1"/>
</dbReference>
<feature type="domain" description="ATP-grasp" evidence="2">
    <location>
        <begin position="229"/>
        <end position="289"/>
    </location>
</feature>
<evidence type="ECO:0000313" key="3">
    <source>
        <dbReference type="EMBL" id="OIQ51545.1"/>
    </source>
</evidence>
<evidence type="ECO:0000313" key="4">
    <source>
        <dbReference type="Proteomes" id="UP000181901"/>
    </source>
</evidence>
<evidence type="ECO:0000259" key="2">
    <source>
        <dbReference type="PROSITE" id="PS50975"/>
    </source>
</evidence>